<sequence>MKRYQQFLLFWLVNSAILFLANLFFPQAVTLGNSILAMYQAVILSGFYWSLIIWYLEPVLKDMQVPQKDNTSMMLAYLSVNFATVWLLARMSFLTGVGIASFVYALGIAVVANFAQYMVWQYTQKKGK</sequence>
<feature type="transmembrane region" description="Helical" evidence="1">
    <location>
        <begin position="75"/>
        <end position="93"/>
    </location>
</feature>
<evidence type="ECO:0000256" key="1">
    <source>
        <dbReference type="SAM" id="Phobius"/>
    </source>
</evidence>
<dbReference type="EMBL" id="LBWA01000001">
    <property type="protein sequence ID" value="KKQ98798.1"/>
    <property type="molecule type" value="Genomic_DNA"/>
</dbReference>
<evidence type="ECO:0000313" key="2">
    <source>
        <dbReference type="EMBL" id="KKQ98798.1"/>
    </source>
</evidence>
<keyword evidence="1" id="KW-0472">Membrane</keyword>
<feature type="transmembrane region" description="Helical" evidence="1">
    <location>
        <begin position="99"/>
        <end position="120"/>
    </location>
</feature>
<evidence type="ECO:0000313" key="3">
    <source>
        <dbReference type="Proteomes" id="UP000034325"/>
    </source>
</evidence>
<reference evidence="2 3" key="1">
    <citation type="journal article" date="2015" name="Nature">
        <title>rRNA introns, odd ribosomes, and small enigmatic genomes across a large radiation of phyla.</title>
        <authorList>
            <person name="Brown C.T."/>
            <person name="Hug L.A."/>
            <person name="Thomas B.C."/>
            <person name="Sharon I."/>
            <person name="Castelle C.J."/>
            <person name="Singh A."/>
            <person name="Wilkins M.J."/>
            <person name="Williams K.H."/>
            <person name="Banfield J.F."/>
        </authorList>
    </citation>
    <scope>NUCLEOTIDE SEQUENCE [LARGE SCALE GENOMIC DNA]</scope>
</reference>
<keyword evidence="1" id="KW-0812">Transmembrane</keyword>
<organism evidence="2 3">
    <name type="scientific">Candidatus Woesebacteria bacterium GW2011_GWA1_39_12</name>
    <dbReference type="NCBI Taxonomy" id="1618549"/>
    <lineage>
        <taxon>Bacteria</taxon>
        <taxon>Candidatus Woeseibacteriota</taxon>
    </lineage>
</organism>
<keyword evidence="1" id="KW-1133">Transmembrane helix</keyword>
<feature type="transmembrane region" description="Helical" evidence="1">
    <location>
        <begin position="7"/>
        <end position="25"/>
    </location>
</feature>
<dbReference type="Proteomes" id="UP000034325">
    <property type="component" value="Unassembled WGS sequence"/>
</dbReference>
<dbReference type="AlphaFoldDB" id="A0A0G0M3N2"/>
<proteinExistence type="predicted"/>
<comment type="caution">
    <text evidence="2">The sequence shown here is derived from an EMBL/GenBank/DDBJ whole genome shotgun (WGS) entry which is preliminary data.</text>
</comment>
<name>A0A0G0M3N2_9BACT</name>
<protein>
    <submittedName>
        <fullName evidence="2">Uncharacterized protein</fullName>
    </submittedName>
</protein>
<feature type="transmembrane region" description="Helical" evidence="1">
    <location>
        <begin position="37"/>
        <end position="55"/>
    </location>
</feature>
<accession>A0A0G0M3N2</accession>
<gene>
    <name evidence="2" type="ORF">UT23_C0001G0079</name>
</gene>